<accession>A0A6C0K4W9</accession>
<feature type="region of interest" description="Disordered" evidence="1">
    <location>
        <begin position="1"/>
        <end position="63"/>
    </location>
</feature>
<protein>
    <submittedName>
        <fullName evidence="2">Uncharacterized protein</fullName>
    </submittedName>
</protein>
<feature type="compositionally biased region" description="Basic residues" evidence="1">
    <location>
        <begin position="41"/>
        <end position="63"/>
    </location>
</feature>
<dbReference type="AlphaFoldDB" id="A0A6C0K4W9"/>
<evidence type="ECO:0000256" key="1">
    <source>
        <dbReference type="SAM" id="MobiDB-lite"/>
    </source>
</evidence>
<feature type="compositionally biased region" description="Polar residues" evidence="1">
    <location>
        <begin position="18"/>
        <end position="30"/>
    </location>
</feature>
<name>A0A6C0K4W9_9ZZZZ</name>
<reference evidence="2" key="1">
    <citation type="journal article" date="2020" name="Nature">
        <title>Giant virus diversity and host interactions through global metagenomics.</title>
        <authorList>
            <person name="Schulz F."/>
            <person name="Roux S."/>
            <person name="Paez-Espino D."/>
            <person name="Jungbluth S."/>
            <person name="Walsh D.A."/>
            <person name="Denef V.J."/>
            <person name="McMahon K.D."/>
            <person name="Konstantinidis K.T."/>
            <person name="Eloe-Fadrosh E.A."/>
            <person name="Kyrpides N.C."/>
            <person name="Woyke T."/>
        </authorList>
    </citation>
    <scope>NUCLEOTIDE SEQUENCE</scope>
    <source>
        <strain evidence="2">GVMAG-S-1101171-110</strain>
    </source>
</reference>
<evidence type="ECO:0000313" key="2">
    <source>
        <dbReference type="EMBL" id="QHU12201.1"/>
    </source>
</evidence>
<sequence>MPNNLNKKTGITEPDPSGASTSYPVVSYPNNIPGVTPSTKGGRKTRKAKMKQLKERNRKSRRR</sequence>
<dbReference type="EMBL" id="MN740798">
    <property type="protein sequence ID" value="QHU12201.1"/>
    <property type="molecule type" value="Genomic_DNA"/>
</dbReference>
<proteinExistence type="predicted"/>
<organism evidence="2">
    <name type="scientific">viral metagenome</name>
    <dbReference type="NCBI Taxonomy" id="1070528"/>
    <lineage>
        <taxon>unclassified sequences</taxon>
        <taxon>metagenomes</taxon>
        <taxon>organismal metagenomes</taxon>
    </lineage>
</organism>